<dbReference type="PANTHER" id="PTHR10127:SF850">
    <property type="entry name" value="METALLOENDOPEPTIDASE"/>
    <property type="match status" value="1"/>
</dbReference>
<keyword evidence="1" id="KW-0378">Hydrolase</keyword>
<keyword evidence="1" id="KW-0479">Metal-binding</keyword>
<evidence type="ECO:0000256" key="1">
    <source>
        <dbReference type="PROSITE-ProRule" id="PRU01211"/>
    </source>
</evidence>
<keyword evidence="4" id="KW-1185">Reference proteome</keyword>
<accession>D7CQB0</accession>
<feature type="binding site" evidence="1">
    <location>
        <position position="249"/>
    </location>
    <ligand>
        <name>Zn(2+)</name>
        <dbReference type="ChEBI" id="CHEBI:29105"/>
        <note>catalytic</note>
    </ligand>
</feature>
<dbReference type="InterPro" id="IPR006026">
    <property type="entry name" value="Peptidase_Metallo"/>
</dbReference>
<reference evidence="4" key="1">
    <citation type="submission" date="2010-05" db="EMBL/GenBank/DDBJ databases">
        <title>The complete genome of Truepera radiovictris DSM 17093.</title>
        <authorList>
            <consortium name="US DOE Joint Genome Institute (JGI-PGF)"/>
            <person name="Lucas S."/>
            <person name="Copeland A."/>
            <person name="Lapidus A."/>
            <person name="Glavina del Rio T."/>
            <person name="Dalin E."/>
            <person name="Tice H."/>
            <person name="Bruce D."/>
            <person name="Goodwin L."/>
            <person name="Pitluck S."/>
            <person name="Kyrpides N."/>
            <person name="Mavromatis K."/>
            <person name="Ovchinnikova G."/>
            <person name="Munk A.C."/>
            <person name="Detter J.C."/>
            <person name="Han C."/>
            <person name="Tapia R."/>
            <person name="Land M."/>
            <person name="Hauser L."/>
            <person name="Markowitz V."/>
            <person name="Cheng J.-F."/>
            <person name="Hugenholtz P."/>
            <person name="Woyke T."/>
            <person name="Wu D."/>
            <person name="Tindall B."/>
            <person name="Pomrenke H.G."/>
            <person name="Brambilla E."/>
            <person name="Klenk H.-P."/>
            <person name="Eisen J.A."/>
        </authorList>
    </citation>
    <scope>NUCLEOTIDE SEQUENCE [LARGE SCALE GENOMIC DNA]</scope>
    <source>
        <strain evidence="4">DSM 17093 / CIP 108686 / LMG 22925 / RQ-24</strain>
    </source>
</reference>
<dbReference type="Proteomes" id="UP000000379">
    <property type="component" value="Chromosome"/>
</dbReference>
<dbReference type="PANTHER" id="PTHR10127">
    <property type="entry name" value="DISCOIDIN, CUB, EGF, LAMININ , AND ZINC METALLOPROTEASE DOMAIN CONTAINING"/>
    <property type="match status" value="1"/>
</dbReference>
<dbReference type="InterPro" id="IPR024079">
    <property type="entry name" value="MetalloPept_cat_dom_sf"/>
</dbReference>
<name>D7CQB0_TRURR</name>
<dbReference type="PROSITE" id="PS51864">
    <property type="entry name" value="ASTACIN"/>
    <property type="match status" value="1"/>
</dbReference>
<dbReference type="SUPFAM" id="SSF55486">
    <property type="entry name" value="Metalloproteases ('zincins'), catalytic domain"/>
    <property type="match status" value="1"/>
</dbReference>
<evidence type="ECO:0000313" key="3">
    <source>
        <dbReference type="EMBL" id="ADI14894.1"/>
    </source>
</evidence>
<feature type="binding site" evidence="1">
    <location>
        <position position="253"/>
    </location>
    <ligand>
        <name>Zn(2+)</name>
        <dbReference type="ChEBI" id="CHEBI:29105"/>
        <note>catalytic</note>
    </ligand>
</feature>
<organism evidence="3 4">
    <name type="scientific">Truepera radiovictrix (strain DSM 17093 / CIP 108686 / LMG 22925 / RQ-24)</name>
    <dbReference type="NCBI Taxonomy" id="649638"/>
    <lineage>
        <taxon>Bacteria</taxon>
        <taxon>Thermotogati</taxon>
        <taxon>Deinococcota</taxon>
        <taxon>Deinococci</taxon>
        <taxon>Trueperales</taxon>
        <taxon>Trueperaceae</taxon>
        <taxon>Truepera</taxon>
    </lineage>
</organism>
<dbReference type="RefSeq" id="WP_013178261.1">
    <property type="nucleotide sequence ID" value="NC_014221.1"/>
</dbReference>
<dbReference type="Pfam" id="PF01400">
    <property type="entry name" value="Astacin"/>
    <property type="match status" value="1"/>
</dbReference>
<dbReference type="PRINTS" id="PR00480">
    <property type="entry name" value="ASTACIN"/>
</dbReference>
<dbReference type="Gene3D" id="3.40.390.10">
    <property type="entry name" value="Collagenase (Catalytic Domain)"/>
    <property type="match status" value="1"/>
</dbReference>
<keyword evidence="1" id="KW-0645">Protease</keyword>
<feature type="domain" description="Peptidase M12A" evidence="2">
    <location>
        <begin position="160"/>
        <end position="350"/>
    </location>
</feature>
<dbReference type="PROSITE" id="PS51257">
    <property type="entry name" value="PROKAR_LIPOPROTEIN"/>
    <property type="match status" value="1"/>
</dbReference>
<dbReference type="GO" id="GO:0008270">
    <property type="term" value="F:zinc ion binding"/>
    <property type="evidence" value="ECO:0007669"/>
    <property type="project" value="UniProtKB-UniRule"/>
</dbReference>
<dbReference type="EMBL" id="CP002049">
    <property type="protein sequence ID" value="ADI14894.1"/>
    <property type="molecule type" value="Genomic_DNA"/>
</dbReference>
<gene>
    <name evidence="3" type="ordered locus">Trad_1776</name>
</gene>
<dbReference type="HOGENOM" id="CLU_792120_0_0_0"/>
<comment type="cofactor">
    <cofactor evidence="1">
        <name>Zn(2+)</name>
        <dbReference type="ChEBI" id="CHEBI:29105"/>
    </cofactor>
    <text evidence="1">Binds 1 zinc ion per subunit.</text>
</comment>
<dbReference type="GO" id="GO:0004222">
    <property type="term" value="F:metalloendopeptidase activity"/>
    <property type="evidence" value="ECO:0007669"/>
    <property type="project" value="UniProtKB-UniRule"/>
</dbReference>
<feature type="binding site" evidence="1">
    <location>
        <position position="259"/>
    </location>
    <ligand>
        <name>Zn(2+)</name>
        <dbReference type="ChEBI" id="CHEBI:29105"/>
        <note>catalytic</note>
    </ligand>
</feature>
<protein>
    <submittedName>
        <fullName evidence="3">Peptidase M12A astacin</fullName>
    </submittedName>
</protein>
<dbReference type="eggNOG" id="COG3170">
    <property type="taxonomic scope" value="Bacteria"/>
</dbReference>
<reference evidence="3 4" key="2">
    <citation type="journal article" date="2011" name="Stand. Genomic Sci.">
        <title>Complete genome sequence of Truepera radiovictrix type strain (RQ-24).</title>
        <authorList>
            <person name="Ivanova N."/>
            <person name="Rohde C."/>
            <person name="Munk C."/>
            <person name="Nolan M."/>
            <person name="Lucas S."/>
            <person name="Del Rio T.G."/>
            <person name="Tice H."/>
            <person name="Deshpande S."/>
            <person name="Cheng J.F."/>
            <person name="Tapia R."/>
            <person name="Han C."/>
            <person name="Goodwin L."/>
            <person name="Pitluck S."/>
            <person name="Liolios K."/>
            <person name="Mavromatis K."/>
            <person name="Mikhailova N."/>
            <person name="Pati A."/>
            <person name="Chen A."/>
            <person name="Palaniappan K."/>
            <person name="Land M."/>
            <person name="Hauser L."/>
            <person name="Chang Y.J."/>
            <person name="Jeffries C.D."/>
            <person name="Brambilla E."/>
            <person name="Rohde M."/>
            <person name="Goker M."/>
            <person name="Tindall B.J."/>
            <person name="Woyke T."/>
            <person name="Bristow J."/>
            <person name="Eisen J.A."/>
            <person name="Markowitz V."/>
            <person name="Hugenholtz P."/>
            <person name="Kyrpides N.C."/>
            <person name="Klenk H.P."/>
            <person name="Lapidus A."/>
        </authorList>
    </citation>
    <scope>NUCLEOTIDE SEQUENCE [LARGE SCALE GENOMIC DNA]</scope>
    <source>
        <strain evidence="4">DSM 17093 / CIP 108686 / LMG 22925 / RQ-24</strain>
    </source>
</reference>
<dbReference type="AlphaFoldDB" id="D7CQB0"/>
<dbReference type="GO" id="GO:0006508">
    <property type="term" value="P:proteolysis"/>
    <property type="evidence" value="ECO:0007669"/>
    <property type="project" value="UniProtKB-KW"/>
</dbReference>
<evidence type="ECO:0000259" key="2">
    <source>
        <dbReference type="PROSITE" id="PS51864"/>
    </source>
</evidence>
<keyword evidence="1" id="KW-0862">Zinc</keyword>
<comment type="caution">
    <text evidence="1">Lacks conserved residue(s) required for the propagation of feature annotation.</text>
</comment>
<dbReference type="SMART" id="SM00235">
    <property type="entry name" value="ZnMc"/>
    <property type="match status" value="1"/>
</dbReference>
<feature type="active site" evidence="1">
    <location>
        <position position="250"/>
    </location>
</feature>
<evidence type="ECO:0000313" key="4">
    <source>
        <dbReference type="Proteomes" id="UP000000379"/>
    </source>
</evidence>
<dbReference type="STRING" id="649638.Trad_1776"/>
<sequence length="350" mass="39048">MKLQVLWALLGLFVWTGCSNPSPKVSAMPAYSVRGFETFMPGAETVEVVEDFSKDPHYATLAEALEALDRDQAISTQSSMGPDQVQIRTHTFSNGETYTYTAYKGIVFDADVILGTTTQLQADFAAYEAQLSGASNTLSPQGAMYKPYCASGFLVICGERWGGGWPDHILWVDTNSLRIFTSSQQTLIKNTLADLDRRTNIRVGYRTTGDRVMLTNRNDGCYAVPGRSSSQPQNLNLGPGCFTPRTIMHEFGHALGLMHEHQRTDRDAFIVVNWSNLTSKGRGQFERKFEHESRTTYDYASVMHYRRNGSSDFVRSTLEPMFTIIGSYDGIVGGDTLSSRDIQAINTRYR</sequence>
<dbReference type="OrthoDB" id="5117805at2"/>
<dbReference type="KEGG" id="tra:Trad_1776"/>
<proteinExistence type="predicted"/>
<keyword evidence="1" id="KW-0482">Metalloprotease</keyword>
<dbReference type="InterPro" id="IPR001506">
    <property type="entry name" value="Peptidase_M12A"/>
</dbReference>